<name>A0ACC2DJA9_DIPCM</name>
<proteinExistence type="predicted"/>
<protein>
    <submittedName>
        <fullName evidence="1">Uncharacterized protein</fullName>
    </submittedName>
</protein>
<gene>
    <name evidence="1" type="ORF">O6H91_06G141300</name>
</gene>
<evidence type="ECO:0000313" key="2">
    <source>
        <dbReference type="Proteomes" id="UP001162992"/>
    </source>
</evidence>
<reference evidence="2" key="1">
    <citation type="journal article" date="2024" name="Proc. Natl. Acad. Sci. U.S.A.">
        <title>Extraordinary preservation of gene collinearity over three hundred million years revealed in homosporous lycophytes.</title>
        <authorList>
            <person name="Li C."/>
            <person name="Wickell D."/>
            <person name="Kuo L.Y."/>
            <person name="Chen X."/>
            <person name="Nie B."/>
            <person name="Liao X."/>
            <person name="Peng D."/>
            <person name="Ji J."/>
            <person name="Jenkins J."/>
            <person name="Williams M."/>
            <person name="Shu S."/>
            <person name="Plott C."/>
            <person name="Barry K."/>
            <person name="Rajasekar S."/>
            <person name="Grimwood J."/>
            <person name="Han X."/>
            <person name="Sun S."/>
            <person name="Hou Z."/>
            <person name="He W."/>
            <person name="Dai G."/>
            <person name="Sun C."/>
            <person name="Schmutz J."/>
            <person name="Leebens-Mack J.H."/>
            <person name="Li F.W."/>
            <person name="Wang L."/>
        </authorList>
    </citation>
    <scope>NUCLEOTIDE SEQUENCE [LARGE SCALE GENOMIC DNA]</scope>
    <source>
        <strain evidence="2">cv. PW_Plant_1</strain>
    </source>
</reference>
<comment type="caution">
    <text evidence="1">The sequence shown here is derived from an EMBL/GenBank/DDBJ whole genome shotgun (WGS) entry which is preliminary data.</text>
</comment>
<dbReference type="EMBL" id="CM055097">
    <property type="protein sequence ID" value="KAJ7554459.1"/>
    <property type="molecule type" value="Genomic_DNA"/>
</dbReference>
<evidence type="ECO:0000313" key="1">
    <source>
        <dbReference type="EMBL" id="KAJ7554459.1"/>
    </source>
</evidence>
<keyword evidence="2" id="KW-1185">Reference proteome</keyword>
<sequence>MASSIVSIQQAAVFGASRGVCASLSNEYYEANCCVLGDKKISCPRMHKSNYRQLFTAAMKDFGRNSTSRGLDNIEDARDVLKRLKMQGQDPAGTVEKGTGCGRRLVLSFSINKNEISMNEEEEKTPESTDKNVHMVEPYFPPPNKQSNAAYSGKGRTSNEFGGSHKQIASLVKELQEVRCTTKDQQHTINVLKKALERMQENLIQTKDELLKKSDALSHANLELKTQESKLKSSNEEVLKQSSEIDNLRACLKEAETMFKDSERQRLLKQAKLIKTEEELANHANAFVDTQNKTDTLQRDTIRLKESNLALEQELDRCNSLLVDCQQELESTEKSITELEGKVEEQNLLVKRQEEKLATQNSLIHFKELNLKEAREALGNERELLRLARISYDELERELIRQKHVTEESLLQLASEKTSLREAIVKLSSATTELQKRDSALSEAQSQLQLIKTELIAIRLESQQISSNFSLVQLAMDERECALQAGRNTMEELRTEIAHLATLAKEWELKYLKTTTVLKEKEEQLKSISVDSDLYKVKLSEATSVVERVVSLSKELLECPKDGKASDLDEDTILMQTNYELFAANRALLETEFQDQHFKENNSPVDFMQKELEALKLSMFKKDLELENVHKAFIEKEQELKQVLKKWELRENQLSKLQNVVMAEAKTALSGLVQHQVDDNSRSALDIGHAS</sequence>
<dbReference type="Proteomes" id="UP001162992">
    <property type="component" value="Chromosome 6"/>
</dbReference>
<accession>A0ACC2DJA9</accession>
<organism evidence="1 2">
    <name type="scientific">Diphasiastrum complanatum</name>
    <name type="common">Issler's clubmoss</name>
    <name type="synonym">Lycopodium complanatum</name>
    <dbReference type="NCBI Taxonomy" id="34168"/>
    <lineage>
        <taxon>Eukaryota</taxon>
        <taxon>Viridiplantae</taxon>
        <taxon>Streptophyta</taxon>
        <taxon>Embryophyta</taxon>
        <taxon>Tracheophyta</taxon>
        <taxon>Lycopodiopsida</taxon>
        <taxon>Lycopodiales</taxon>
        <taxon>Lycopodiaceae</taxon>
        <taxon>Lycopodioideae</taxon>
        <taxon>Diphasiastrum</taxon>
    </lineage>
</organism>